<evidence type="ECO:0000256" key="1">
    <source>
        <dbReference type="SAM" id="MobiDB-lite"/>
    </source>
</evidence>
<name>A0A833RVE4_9HYME</name>
<sequence length="197" mass="22164">MVRSQLSAQVVNLFLCPKLQHFLLSFIDVIPTSSKETENDKLLYTVVYTYSLVRLTVDGSTVTSRGSRMDKNPAPRQENSRPSAVTLQGSRRPDPPEEPGCSSAEQIRQRNIASMTAAVVVPRQNCVHMPASFYQTFLPSFCRNRRRAQDTFHFTALLYSSYRDQGPVGARRTSTTTRHTEKTNTRDALKNLCSSSD</sequence>
<feature type="compositionally biased region" description="Basic and acidic residues" evidence="1">
    <location>
        <begin position="178"/>
        <end position="189"/>
    </location>
</feature>
<feature type="region of interest" description="Disordered" evidence="1">
    <location>
        <begin position="165"/>
        <end position="197"/>
    </location>
</feature>
<dbReference type="AlphaFoldDB" id="A0A833RVE4"/>
<dbReference type="EMBL" id="WNWW01000147">
    <property type="protein sequence ID" value="KAF3429669.1"/>
    <property type="molecule type" value="Genomic_DNA"/>
</dbReference>
<protein>
    <submittedName>
        <fullName evidence="2">Uncharacterized protein</fullName>
    </submittedName>
</protein>
<accession>A0A833RVE4</accession>
<comment type="caution">
    <text evidence="2">The sequence shown here is derived from an EMBL/GenBank/DDBJ whole genome shotgun (WGS) entry which is preliminary data.</text>
</comment>
<dbReference type="Proteomes" id="UP000655588">
    <property type="component" value="Unassembled WGS sequence"/>
</dbReference>
<keyword evidence="3" id="KW-1185">Reference proteome</keyword>
<evidence type="ECO:0000313" key="2">
    <source>
        <dbReference type="EMBL" id="KAF3429669.1"/>
    </source>
</evidence>
<feature type="compositionally biased region" description="Polar residues" evidence="1">
    <location>
        <begin position="80"/>
        <end position="89"/>
    </location>
</feature>
<gene>
    <name evidence="2" type="ORF">E2986_03160</name>
</gene>
<feature type="region of interest" description="Disordered" evidence="1">
    <location>
        <begin position="61"/>
        <end position="104"/>
    </location>
</feature>
<organism evidence="2 3">
    <name type="scientific">Frieseomelitta varia</name>
    <dbReference type="NCBI Taxonomy" id="561572"/>
    <lineage>
        <taxon>Eukaryota</taxon>
        <taxon>Metazoa</taxon>
        <taxon>Ecdysozoa</taxon>
        <taxon>Arthropoda</taxon>
        <taxon>Hexapoda</taxon>
        <taxon>Insecta</taxon>
        <taxon>Pterygota</taxon>
        <taxon>Neoptera</taxon>
        <taxon>Endopterygota</taxon>
        <taxon>Hymenoptera</taxon>
        <taxon>Apocrita</taxon>
        <taxon>Aculeata</taxon>
        <taxon>Apoidea</taxon>
        <taxon>Anthophila</taxon>
        <taxon>Apidae</taxon>
        <taxon>Frieseomelitta</taxon>
    </lineage>
</organism>
<evidence type="ECO:0000313" key="3">
    <source>
        <dbReference type="Proteomes" id="UP000655588"/>
    </source>
</evidence>
<proteinExistence type="predicted"/>
<reference evidence="2" key="1">
    <citation type="submission" date="2019-11" db="EMBL/GenBank/DDBJ databases">
        <title>The nuclear and mitochondrial genomes of Frieseomelitta varia - a highly eusocial stingless bee (Meliponini) with a permanently sterile worker caste.</title>
        <authorList>
            <person name="Freitas F.C.P."/>
            <person name="Lourenco A.P."/>
            <person name="Nunes F.M.F."/>
            <person name="Paschoal A.R."/>
            <person name="Abreu F.C.P."/>
            <person name="Barbin F.O."/>
            <person name="Bataglia L."/>
            <person name="Cardoso-Junior C.A.M."/>
            <person name="Cervoni M.S."/>
            <person name="Silva S.R."/>
            <person name="Dalarmi F."/>
            <person name="Del Lama M.A."/>
            <person name="Depintor T.S."/>
            <person name="Ferreira K.M."/>
            <person name="Goria P.S."/>
            <person name="Jaskot M.C."/>
            <person name="Lago D.C."/>
            <person name="Luna-Lucena D."/>
            <person name="Moda L.M."/>
            <person name="Nascimento L."/>
            <person name="Pedrino M."/>
            <person name="Rabico F.O."/>
            <person name="Sanches F.C."/>
            <person name="Santos D.E."/>
            <person name="Santos C.G."/>
            <person name="Vieira J."/>
            <person name="Lopes T.F."/>
            <person name="Barchuk A.R."/>
            <person name="Hartfelder K."/>
            <person name="Simoes Z.L.P."/>
            <person name="Bitondi M.M.G."/>
            <person name="Pinheiro D.G."/>
        </authorList>
    </citation>
    <scope>NUCLEOTIDE SEQUENCE</scope>
    <source>
        <strain evidence="2">USP_RPSP 00005682</strain>
        <tissue evidence="2">Whole individual</tissue>
    </source>
</reference>